<sequence>MVLQSLLNNYLRSLQSREVSLLGYGTLEQHIKKICHPLVSYLQTVPCGRMQLSRLSKATFWEMTKCNKVLYKQIDVR</sequence>
<dbReference type="EMBL" id="JAGTTL010000010">
    <property type="protein sequence ID" value="KAK6317204.1"/>
    <property type="molecule type" value="Genomic_DNA"/>
</dbReference>
<organism evidence="1 2">
    <name type="scientific">Coregonus suidteri</name>
    <dbReference type="NCBI Taxonomy" id="861788"/>
    <lineage>
        <taxon>Eukaryota</taxon>
        <taxon>Metazoa</taxon>
        <taxon>Chordata</taxon>
        <taxon>Craniata</taxon>
        <taxon>Vertebrata</taxon>
        <taxon>Euteleostomi</taxon>
        <taxon>Actinopterygii</taxon>
        <taxon>Neopterygii</taxon>
        <taxon>Teleostei</taxon>
        <taxon>Protacanthopterygii</taxon>
        <taxon>Salmoniformes</taxon>
        <taxon>Salmonidae</taxon>
        <taxon>Coregoninae</taxon>
        <taxon>Coregonus</taxon>
    </lineage>
</organism>
<comment type="caution">
    <text evidence="1">The sequence shown here is derived from an EMBL/GenBank/DDBJ whole genome shotgun (WGS) entry which is preliminary data.</text>
</comment>
<accession>A0AAN8LVV2</accession>
<evidence type="ECO:0000313" key="1">
    <source>
        <dbReference type="EMBL" id="KAK6317204.1"/>
    </source>
</evidence>
<gene>
    <name evidence="1" type="ORF">J4Q44_G00126040</name>
</gene>
<proteinExistence type="predicted"/>
<keyword evidence="2" id="KW-1185">Reference proteome</keyword>
<evidence type="ECO:0000313" key="2">
    <source>
        <dbReference type="Proteomes" id="UP001356427"/>
    </source>
</evidence>
<reference evidence="1 2" key="1">
    <citation type="submission" date="2021-04" db="EMBL/GenBank/DDBJ databases">
        <authorList>
            <person name="De Guttry C."/>
            <person name="Zahm M."/>
            <person name="Klopp C."/>
            <person name="Cabau C."/>
            <person name="Louis A."/>
            <person name="Berthelot C."/>
            <person name="Parey E."/>
            <person name="Roest Crollius H."/>
            <person name="Montfort J."/>
            <person name="Robinson-Rechavi M."/>
            <person name="Bucao C."/>
            <person name="Bouchez O."/>
            <person name="Gislard M."/>
            <person name="Lluch J."/>
            <person name="Milhes M."/>
            <person name="Lampietro C."/>
            <person name="Lopez Roques C."/>
            <person name="Donnadieu C."/>
            <person name="Braasch I."/>
            <person name="Desvignes T."/>
            <person name="Postlethwait J."/>
            <person name="Bobe J."/>
            <person name="Wedekind C."/>
            <person name="Guiguen Y."/>
        </authorList>
    </citation>
    <scope>NUCLEOTIDE SEQUENCE [LARGE SCALE GENOMIC DNA]</scope>
    <source>
        <strain evidence="1">Cs_M1</strain>
        <tissue evidence="1">Blood</tissue>
    </source>
</reference>
<name>A0AAN8LVV2_9TELE</name>
<dbReference type="Proteomes" id="UP001356427">
    <property type="component" value="Unassembled WGS sequence"/>
</dbReference>
<protein>
    <submittedName>
        <fullName evidence="1">Uncharacterized protein</fullName>
    </submittedName>
</protein>
<dbReference type="AlphaFoldDB" id="A0AAN8LVV2"/>